<keyword evidence="3" id="KW-1185">Reference proteome</keyword>
<sequence length="167" mass="19005">MTYSDNSPLEGYAMWFIIGIISLFTCLYLILLIIYTPAIRHQNNLRDELFAARTLIGNSGLNNRNLLHPDSLDMSLNRNFDLWRSSDEDVDVLSSSSARTASTFSSDYTSSEDSVLSNSDELWDYTPPHTPVDNFTSSSFHDDSSSLEDWPRACTRYQAYKCTFTII</sequence>
<dbReference type="AlphaFoldDB" id="L7K0A0"/>
<evidence type="ECO:0000256" key="1">
    <source>
        <dbReference type="SAM" id="Phobius"/>
    </source>
</evidence>
<protein>
    <submittedName>
        <fullName evidence="2">Uncharacterized protein</fullName>
    </submittedName>
</protein>
<name>L7K0A0_TRAHO</name>
<evidence type="ECO:0000313" key="2">
    <source>
        <dbReference type="EMBL" id="ELQ76826.1"/>
    </source>
</evidence>
<dbReference type="HOGENOM" id="CLU_1595716_0_0_1"/>
<dbReference type="InParanoid" id="L7K0A0"/>
<dbReference type="EMBL" id="JH993812">
    <property type="protein sequence ID" value="ELQ76826.1"/>
    <property type="molecule type" value="Genomic_DNA"/>
</dbReference>
<proteinExistence type="predicted"/>
<keyword evidence="1" id="KW-0472">Membrane</keyword>
<dbReference type="VEuPathDB" id="MicrosporidiaDB:THOM_0180"/>
<gene>
    <name evidence="2" type="ORF">THOM_0180</name>
</gene>
<dbReference type="Proteomes" id="UP000011185">
    <property type="component" value="Unassembled WGS sequence"/>
</dbReference>
<keyword evidence="1" id="KW-0812">Transmembrane</keyword>
<evidence type="ECO:0000313" key="3">
    <source>
        <dbReference type="Proteomes" id="UP000011185"/>
    </source>
</evidence>
<feature type="transmembrane region" description="Helical" evidence="1">
    <location>
        <begin position="12"/>
        <end position="36"/>
    </location>
</feature>
<keyword evidence="1" id="KW-1133">Transmembrane helix</keyword>
<accession>L7K0A0</accession>
<reference evidence="2 3" key="1">
    <citation type="journal article" date="2012" name="PLoS Pathog.">
        <title>The genome of the obligate intracellular parasite Trachipleistophora hominis: new insights into microsporidian genome dynamics and reductive evolution.</title>
        <authorList>
            <person name="Heinz E."/>
            <person name="Williams T.A."/>
            <person name="Nakjang S."/>
            <person name="Noel C.J."/>
            <person name="Swan D.C."/>
            <person name="Goldberg A.V."/>
            <person name="Harris S.R."/>
            <person name="Weinmaier T."/>
            <person name="Markert S."/>
            <person name="Becher D."/>
            <person name="Bernhardt J."/>
            <person name="Dagan T."/>
            <person name="Hacker C."/>
            <person name="Lucocq J.M."/>
            <person name="Schweder T."/>
            <person name="Rattei T."/>
            <person name="Hall N."/>
            <person name="Hirt R.P."/>
            <person name="Embley T.M."/>
        </authorList>
    </citation>
    <scope>NUCLEOTIDE SEQUENCE [LARGE SCALE GENOMIC DNA]</scope>
</reference>
<organism evidence="2 3">
    <name type="scientific">Trachipleistophora hominis</name>
    <name type="common">Microsporidian parasite</name>
    <dbReference type="NCBI Taxonomy" id="72359"/>
    <lineage>
        <taxon>Eukaryota</taxon>
        <taxon>Fungi</taxon>
        <taxon>Fungi incertae sedis</taxon>
        <taxon>Microsporidia</taxon>
        <taxon>Pleistophoridae</taxon>
        <taxon>Trachipleistophora</taxon>
    </lineage>
</organism>